<keyword evidence="2" id="KW-1185">Reference proteome</keyword>
<reference evidence="1 2" key="1">
    <citation type="journal article" date="2019" name="Int. J. Syst. Evol. Microbiol.">
        <title>The Global Catalogue of Microorganisms (GCM) 10K type strain sequencing project: providing services to taxonomists for standard genome sequencing and annotation.</title>
        <authorList>
            <consortium name="The Broad Institute Genomics Platform"/>
            <consortium name="The Broad Institute Genome Sequencing Center for Infectious Disease"/>
            <person name="Wu L."/>
            <person name="Ma J."/>
        </authorList>
    </citation>
    <scope>NUCLEOTIDE SEQUENCE [LARGE SCALE GENOMIC DNA]</scope>
    <source>
        <strain evidence="1 2">JCM 14162</strain>
    </source>
</reference>
<gene>
    <name evidence="1" type="ORF">GCM10009096_01890</name>
</gene>
<evidence type="ECO:0000313" key="2">
    <source>
        <dbReference type="Proteomes" id="UP001500713"/>
    </source>
</evidence>
<sequence>MLATAPESPSTYFARYGVLARDTAAAISVSATNQNIARRAWLDFNTPTLARKPPAGAGSVVPGCDRRAPKKVTSKVATIIMQPKVSAITL</sequence>
<evidence type="ECO:0000313" key="1">
    <source>
        <dbReference type="EMBL" id="GAA0464985.1"/>
    </source>
</evidence>
<dbReference type="Proteomes" id="UP001500713">
    <property type="component" value="Unassembled WGS sequence"/>
</dbReference>
<protein>
    <submittedName>
        <fullName evidence="1">Uncharacterized protein</fullName>
    </submittedName>
</protein>
<dbReference type="EMBL" id="BAAAEM010000002">
    <property type="protein sequence ID" value="GAA0464985.1"/>
    <property type="molecule type" value="Genomic_DNA"/>
</dbReference>
<accession>A0ABN1A120</accession>
<comment type="caution">
    <text evidence="1">The sequence shown here is derived from an EMBL/GenBank/DDBJ whole genome shotgun (WGS) entry which is preliminary data.</text>
</comment>
<organism evidence="1 2">
    <name type="scientific">Parasphingorhabdus litoris</name>
    <dbReference type="NCBI Taxonomy" id="394733"/>
    <lineage>
        <taxon>Bacteria</taxon>
        <taxon>Pseudomonadati</taxon>
        <taxon>Pseudomonadota</taxon>
        <taxon>Alphaproteobacteria</taxon>
        <taxon>Sphingomonadales</taxon>
        <taxon>Sphingomonadaceae</taxon>
        <taxon>Parasphingorhabdus</taxon>
    </lineage>
</organism>
<proteinExistence type="predicted"/>
<name>A0ABN1A120_9SPHN</name>